<name>A0A6N3A1E2_9BACT</name>
<evidence type="ECO:0000313" key="2">
    <source>
        <dbReference type="EMBL" id="VYT84653.1"/>
    </source>
</evidence>
<keyword evidence="1" id="KW-1133">Transmembrane helix</keyword>
<accession>A0A6N3A1E2</accession>
<proteinExistence type="predicted"/>
<dbReference type="AlphaFoldDB" id="A0A6N3A1E2"/>
<dbReference type="EMBL" id="CACRUT010000008">
    <property type="protein sequence ID" value="VYT84653.1"/>
    <property type="molecule type" value="Genomic_DNA"/>
</dbReference>
<organism evidence="2">
    <name type="scientific">Paraprevotella clara</name>
    <dbReference type="NCBI Taxonomy" id="454154"/>
    <lineage>
        <taxon>Bacteria</taxon>
        <taxon>Pseudomonadati</taxon>
        <taxon>Bacteroidota</taxon>
        <taxon>Bacteroidia</taxon>
        <taxon>Bacteroidales</taxon>
        <taxon>Prevotellaceae</taxon>
        <taxon>Paraprevotella</taxon>
    </lineage>
</organism>
<gene>
    <name evidence="2" type="ORF">PCLFYP37_01282</name>
</gene>
<keyword evidence="1" id="KW-0812">Transmembrane</keyword>
<reference evidence="2" key="1">
    <citation type="submission" date="2019-11" db="EMBL/GenBank/DDBJ databases">
        <authorList>
            <person name="Feng L."/>
        </authorList>
    </citation>
    <scope>NUCLEOTIDE SEQUENCE</scope>
    <source>
        <strain evidence="2">PclaraLFYP37</strain>
    </source>
</reference>
<protein>
    <submittedName>
        <fullName evidence="2">Uncharacterized protein</fullName>
    </submittedName>
</protein>
<feature type="transmembrane region" description="Helical" evidence="1">
    <location>
        <begin position="29"/>
        <end position="48"/>
    </location>
</feature>
<sequence length="49" mass="5879">MMILTFCYFQLQISSFKRQRLGESKKTGMYKYAISVSFLLFYAVYIHLL</sequence>
<keyword evidence="1" id="KW-0472">Membrane</keyword>
<evidence type="ECO:0000256" key="1">
    <source>
        <dbReference type="SAM" id="Phobius"/>
    </source>
</evidence>